<dbReference type="SUPFAM" id="SSF51735">
    <property type="entry name" value="NAD(P)-binding Rossmann-fold domains"/>
    <property type="match status" value="1"/>
</dbReference>
<feature type="non-terminal residue" evidence="1">
    <location>
        <position position="1"/>
    </location>
</feature>
<protein>
    <submittedName>
        <fullName evidence="1">NmrA family transcriptional regulator</fullName>
    </submittedName>
</protein>
<gene>
    <name evidence="1" type="ORF">ACFQ07_12710</name>
</gene>
<evidence type="ECO:0000313" key="2">
    <source>
        <dbReference type="Proteomes" id="UP001597083"/>
    </source>
</evidence>
<comment type="caution">
    <text evidence="1">The sequence shown here is derived from an EMBL/GenBank/DDBJ whole genome shotgun (WGS) entry which is preliminary data.</text>
</comment>
<accession>A0ABW3CF54</accession>
<dbReference type="PANTHER" id="PTHR47129:SF1">
    <property type="entry name" value="NMRA-LIKE DOMAIN-CONTAINING PROTEIN"/>
    <property type="match status" value="1"/>
</dbReference>
<sequence>LRNGLYAELLAGVGALYADRAASTGVLTAPLGDGRISVVAREDLADVAVRVARETQDDLLARGGSRHAGRTYELEGVAALGGHDLAEALSLTTGRAIEYRPGAITDARELLEGFGLEQFQVTHTLSIFANAGAGFLDARRTDLTTVLPSTPRDVHGTITKALQP</sequence>
<name>A0ABW3CF54_9ACTN</name>
<dbReference type="PANTHER" id="PTHR47129">
    <property type="entry name" value="QUINONE OXIDOREDUCTASE 2"/>
    <property type="match status" value="1"/>
</dbReference>
<dbReference type="Gene3D" id="3.40.50.720">
    <property type="entry name" value="NAD(P)-binding Rossmann-like Domain"/>
    <property type="match status" value="1"/>
</dbReference>
<keyword evidence="2" id="KW-1185">Reference proteome</keyword>
<proteinExistence type="predicted"/>
<dbReference type="InterPro" id="IPR052718">
    <property type="entry name" value="NmrA-type_oxidoreductase"/>
</dbReference>
<dbReference type="InterPro" id="IPR036291">
    <property type="entry name" value="NAD(P)-bd_dom_sf"/>
</dbReference>
<dbReference type="Proteomes" id="UP001597083">
    <property type="component" value="Unassembled WGS sequence"/>
</dbReference>
<dbReference type="Gene3D" id="3.90.25.10">
    <property type="entry name" value="UDP-galactose 4-epimerase, domain 1"/>
    <property type="match status" value="1"/>
</dbReference>
<organism evidence="1 2">
    <name type="scientific">Actinomadura adrarensis</name>
    <dbReference type="NCBI Taxonomy" id="1819600"/>
    <lineage>
        <taxon>Bacteria</taxon>
        <taxon>Bacillati</taxon>
        <taxon>Actinomycetota</taxon>
        <taxon>Actinomycetes</taxon>
        <taxon>Streptosporangiales</taxon>
        <taxon>Thermomonosporaceae</taxon>
        <taxon>Actinomadura</taxon>
    </lineage>
</organism>
<evidence type="ECO:0000313" key="1">
    <source>
        <dbReference type="EMBL" id="MFD0853093.1"/>
    </source>
</evidence>
<reference evidence="2" key="1">
    <citation type="journal article" date="2019" name="Int. J. Syst. Evol. Microbiol.">
        <title>The Global Catalogue of Microorganisms (GCM) 10K type strain sequencing project: providing services to taxonomists for standard genome sequencing and annotation.</title>
        <authorList>
            <consortium name="The Broad Institute Genomics Platform"/>
            <consortium name="The Broad Institute Genome Sequencing Center for Infectious Disease"/>
            <person name="Wu L."/>
            <person name="Ma J."/>
        </authorList>
    </citation>
    <scope>NUCLEOTIDE SEQUENCE [LARGE SCALE GENOMIC DNA]</scope>
    <source>
        <strain evidence="2">JCM 31696</strain>
    </source>
</reference>
<dbReference type="EMBL" id="JBHTIR010001879">
    <property type="protein sequence ID" value="MFD0853093.1"/>
    <property type="molecule type" value="Genomic_DNA"/>
</dbReference>